<dbReference type="CDD" id="cd07067">
    <property type="entry name" value="HP_PGM_like"/>
    <property type="match status" value="1"/>
</dbReference>
<dbReference type="SMART" id="SM00855">
    <property type="entry name" value="PGAM"/>
    <property type="match status" value="1"/>
</dbReference>
<dbReference type="STRING" id="1123024.GCA_000423625_03788"/>
<evidence type="ECO:0000313" key="5">
    <source>
        <dbReference type="EMBL" id="GEL20063.1"/>
    </source>
</evidence>
<sequence>MSAPDLMVADVLAAGAVLWRTSGGAGLQIAVVHRPRYDDWSLPKGKLDAGETMAAAAVREVGEETGFRIRLGRRLGDVRYPVAGAAKLVRYWAGQALDDGPGFIPNAETDELRWLAPTEAMDVLSYDRDREILERFAERPVPTSVLLLVRHAKAGSREGWNGEDALRPLSRAGQAQVVELTGLLLLFGPDRIHSAPPLRCRQSVTPLADLLGLDVVAEPRLGEVGYHNDPAGGLARLRELAAMPGVTVLCDQGGVIPAAVGHLTAESDREIRAAKGSIWVLGSRDGRTLFADHYPTPSR</sequence>
<dbReference type="EMBL" id="BJVI01000055">
    <property type="protein sequence ID" value="GEL20063.1"/>
    <property type="molecule type" value="Genomic_DNA"/>
</dbReference>
<dbReference type="PANTHER" id="PTHR21340">
    <property type="entry name" value="DIADENOSINE 5,5-P1,P4-TETRAPHOSPHATE PYROPHOSPHOHYDROLASE MUTT"/>
    <property type="match status" value="1"/>
</dbReference>
<proteinExistence type="inferred from homology"/>
<dbReference type="Proteomes" id="UP000321328">
    <property type="component" value="Unassembled WGS sequence"/>
</dbReference>
<dbReference type="PANTHER" id="PTHR21340:SF0">
    <property type="entry name" value="BIS(5'-NUCLEOSYL)-TETRAPHOSPHATASE [ASYMMETRICAL]"/>
    <property type="match status" value="1"/>
</dbReference>
<keyword evidence="6" id="KW-1185">Reference proteome</keyword>
<evidence type="ECO:0000256" key="3">
    <source>
        <dbReference type="RuleBase" id="RU003476"/>
    </source>
</evidence>
<dbReference type="PROSITE" id="PS00893">
    <property type="entry name" value="NUDIX_BOX"/>
    <property type="match status" value="1"/>
</dbReference>
<dbReference type="Gene3D" id="3.90.79.10">
    <property type="entry name" value="Nucleoside Triphosphate Pyrophosphohydrolase"/>
    <property type="match status" value="1"/>
</dbReference>
<dbReference type="InterPro" id="IPR020476">
    <property type="entry name" value="Nudix_hydrolase"/>
</dbReference>
<evidence type="ECO:0000259" key="4">
    <source>
        <dbReference type="PROSITE" id="PS51462"/>
    </source>
</evidence>
<accession>A0A511D6H6</accession>
<dbReference type="RefSeq" id="WP_245585700.1">
    <property type="nucleotide sequence ID" value="NZ_AUII01000022.1"/>
</dbReference>
<dbReference type="GO" id="GO:0006167">
    <property type="term" value="P:AMP biosynthetic process"/>
    <property type="evidence" value="ECO:0007669"/>
    <property type="project" value="TreeGrafter"/>
</dbReference>
<dbReference type="Gene3D" id="3.40.50.1240">
    <property type="entry name" value="Phosphoglycerate mutase-like"/>
    <property type="match status" value="1"/>
</dbReference>
<dbReference type="PROSITE" id="PS51462">
    <property type="entry name" value="NUDIX"/>
    <property type="match status" value="1"/>
</dbReference>
<evidence type="ECO:0000313" key="6">
    <source>
        <dbReference type="Proteomes" id="UP000321328"/>
    </source>
</evidence>
<dbReference type="PRINTS" id="PR00502">
    <property type="entry name" value="NUDIXFAMILY"/>
</dbReference>
<dbReference type="InterPro" id="IPR020084">
    <property type="entry name" value="NUDIX_hydrolase_CS"/>
</dbReference>
<comment type="similarity">
    <text evidence="1 3">Belongs to the Nudix hydrolase family.</text>
</comment>
<keyword evidence="2 3" id="KW-0378">Hydrolase</keyword>
<evidence type="ECO:0000256" key="2">
    <source>
        <dbReference type="ARBA" id="ARBA00022801"/>
    </source>
</evidence>
<dbReference type="InterPro" id="IPR000086">
    <property type="entry name" value="NUDIX_hydrolase_dom"/>
</dbReference>
<dbReference type="Pfam" id="PF00293">
    <property type="entry name" value="NUDIX"/>
    <property type="match status" value="1"/>
</dbReference>
<dbReference type="InterPro" id="IPR013078">
    <property type="entry name" value="His_Pase_superF_clade-1"/>
</dbReference>
<dbReference type="SUPFAM" id="SSF53254">
    <property type="entry name" value="Phosphoglycerate mutase-like"/>
    <property type="match status" value="1"/>
</dbReference>
<dbReference type="InterPro" id="IPR015797">
    <property type="entry name" value="NUDIX_hydrolase-like_dom_sf"/>
</dbReference>
<comment type="caution">
    <text evidence="5">The sequence shown here is derived from an EMBL/GenBank/DDBJ whole genome shotgun (WGS) entry which is preliminary data.</text>
</comment>
<name>A0A511D6H6_9PSEU</name>
<feature type="domain" description="Nudix hydrolase" evidence="4">
    <location>
        <begin position="9"/>
        <end position="138"/>
    </location>
</feature>
<dbReference type="GO" id="GO:0004081">
    <property type="term" value="F:bis(5'-nucleosyl)-tetraphosphatase (asymmetrical) activity"/>
    <property type="evidence" value="ECO:0007669"/>
    <property type="project" value="TreeGrafter"/>
</dbReference>
<dbReference type="SUPFAM" id="SSF55811">
    <property type="entry name" value="Nudix"/>
    <property type="match status" value="1"/>
</dbReference>
<reference evidence="5 6" key="1">
    <citation type="submission" date="2019-07" db="EMBL/GenBank/DDBJ databases">
        <title>Whole genome shotgun sequence of Pseudonocardia asaccharolytica NBRC 16224.</title>
        <authorList>
            <person name="Hosoyama A."/>
            <person name="Uohara A."/>
            <person name="Ohji S."/>
            <person name="Ichikawa N."/>
        </authorList>
    </citation>
    <scope>NUCLEOTIDE SEQUENCE [LARGE SCALE GENOMIC DNA]</scope>
    <source>
        <strain evidence="5 6">NBRC 16224</strain>
    </source>
</reference>
<dbReference type="AlphaFoldDB" id="A0A511D6H6"/>
<dbReference type="Pfam" id="PF00300">
    <property type="entry name" value="His_Phos_1"/>
    <property type="match status" value="1"/>
</dbReference>
<dbReference type="GO" id="GO:0006754">
    <property type="term" value="P:ATP biosynthetic process"/>
    <property type="evidence" value="ECO:0007669"/>
    <property type="project" value="TreeGrafter"/>
</dbReference>
<gene>
    <name evidence="5" type="ORF">PA7_39000</name>
</gene>
<protein>
    <submittedName>
        <fullName evidence="5">Putative hydrolase MutT/NUDIX</fullName>
    </submittedName>
</protein>
<evidence type="ECO:0000256" key="1">
    <source>
        <dbReference type="ARBA" id="ARBA00005582"/>
    </source>
</evidence>
<dbReference type="InterPro" id="IPR051325">
    <property type="entry name" value="Nudix_hydrolase_domain"/>
</dbReference>
<dbReference type="InterPro" id="IPR029033">
    <property type="entry name" value="His_PPase_superfam"/>
</dbReference>
<dbReference type="CDD" id="cd03673">
    <property type="entry name" value="NUDIX_Ap6A_hydrolase"/>
    <property type="match status" value="1"/>
</dbReference>
<organism evidence="5 6">
    <name type="scientific">Pseudonocardia asaccharolytica DSM 44247 = NBRC 16224</name>
    <dbReference type="NCBI Taxonomy" id="1123024"/>
    <lineage>
        <taxon>Bacteria</taxon>
        <taxon>Bacillati</taxon>
        <taxon>Actinomycetota</taxon>
        <taxon>Actinomycetes</taxon>
        <taxon>Pseudonocardiales</taxon>
        <taxon>Pseudonocardiaceae</taxon>
        <taxon>Pseudonocardia</taxon>
    </lineage>
</organism>